<dbReference type="AlphaFoldDB" id="A0A7C6AEW2"/>
<gene>
    <name evidence="1" type="ORF">ENV70_03125</name>
</gene>
<evidence type="ECO:0000313" key="1">
    <source>
        <dbReference type="EMBL" id="HHS62596.1"/>
    </source>
</evidence>
<dbReference type="InterPro" id="IPR053154">
    <property type="entry name" value="c-di-AMP_regulator"/>
</dbReference>
<reference evidence="1" key="1">
    <citation type="journal article" date="2020" name="mSystems">
        <title>Genome- and Community-Level Interaction Insights into Carbon Utilization and Element Cycling Functions of Hydrothermarchaeota in Hydrothermal Sediment.</title>
        <authorList>
            <person name="Zhou Z."/>
            <person name="Liu Y."/>
            <person name="Xu W."/>
            <person name="Pan J."/>
            <person name="Luo Z.H."/>
            <person name="Li M."/>
        </authorList>
    </citation>
    <scope>NUCLEOTIDE SEQUENCE [LARGE SCALE GENOMIC DNA]</scope>
    <source>
        <strain evidence="1">SpSt-783</strain>
    </source>
</reference>
<name>A0A7C6AEW2_UNCW3</name>
<sequence length="280" mass="31181">MAFGLWLFVAVEGVYNYEREIPISYINLSDHYVITESGTKLQVTFNGKGKNLFGIWASPPRIICDLTEVVPGRNVISTKDLIVPVKDLTVNFNTKFITVDIDEKAVKFVKPLIPIKGSPKNGYAISTIEVLDSVIATGAKKTLQKLSEVIAETLNVNNKSATFETSLRIASVLESVKFSKENIRLLVVIDSSAQKTFTDIGINILKNVGQKVKMDNYNIDTLVISGAKSRLDKMNRNDVIVRIRVSDLVSGEYFLSPEIIMPDFISLVYSKPQVIKVDIY</sequence>
<accession>A0A7C6AEW2</accession>
<dbReference type="PANTHER" id="PTHR37804">
    <property type="entry name" value="CDAA REGULATORY PROTEIN CDAR"/>
    <property type="match status" value="1"/>
</dbReference>
<dbReference type="EMBL" id="DTHJ01000065">
    <property type="protein sequence ID" value="HHS62596.1"/>
    <property type="molecule type" value="Genomic_DNA"/>
</dbReference>
<dbReference type="Gene3D" id="2.170.120.40">
    <property type="entry name" value="YbbR-like domain"/>
    <property type="match status" value="1"/>
</dbReference>
<protein>
    <submittedName>
        <fullName evidence="1">Uncharacterized protein</fullName>
    </submittedName>
</protein>
<organism evidence="1">
    <name type="scientific">candidate division WOR-3 bacterium</name>
    <dbReference type="NCBI Taxonomy" id="2052148"/>
    <lineage>
        <taxon>Bacteria</taxon>
        <taxon>Bacteria division WOR-3</taxon>
    </lineage>
</organism>
<proteinExistence type="predicted"/>
<comment type="caution">
    <text evidence="1">The sequence shown here is derived from an EMBL/GenBank/DDBJ whole genome shotgun (WGS) entry which is preliminary data.</text>
</comment>
<dbReference type="Gene3D" id="2.170.120.30">
    <property type="match status" value="2"/>
</dbReference>
<dbReference type="PANTHER" id="PTHR37804:SF1">
    <property type="entry name" value="CDAA REGULATORY PROTEIN CDAR"/>
    <property type="match status" value="1"/>
</dbReference>